<evidence type="ECO:0000256" key="8">
    <source>
        <dbReference type="ARBA" id="ARBA00023136"/>
    </source>
</evidence>
<evidence type="ECO:0000256" key="12">
    <source>
        <dbReference type="ARBA" id="ARBA00071118"/>
    </source>
</evidence>
<feature type="transmembrane region" description="Helical" evidence="15">
    <location>
        <begin position="90"/>
        <end position="118"/>
    </location>
</feature>
<keyword evidence="3" id="KW-0813">Transport</keyword>
<feature type="compositionally biased region" description="Basic and acidic residues" evidence="14">
    <location>
        <begin position="935"/>
        <end position="946"/>
    </location>
</feature>
<feature type="region of interest" description="Disordered" evidence="14">
    <location>
        <begin position="932"/>
        <end position="954"/>
    </location>
</feature>
<keyword evidence="4 15" id="KW-0812">Transmembrane</keyword>
<feature type="region of interest" description="Disordered" evidence="14">
    <location>
        <begin position="1002"/>
        <end position="1085"/>
    </location>
</feature>
<feature type="compositionally biased region" description="Acidic residues" evidence="14">
    <location>
        <begin position="1060"/>
        <end position="1080"/>
    </location>
</feature>
<dbReference type="GO" id="GO:0005774">
    <property type="term" value="C:vacuolar membrane"/>
    <property type="evidence" value="ECO:0007669"/>
    <property type="project" value="UniProtKB-SubCell"/>
</dbReference>
<evidence type="ECO:0000256" key="4">
    <source>
        <dbReference type="ARBA" id="ARBA00022692"/>
    </source>
</evidence>
<feature type="transmembrane region" description="Helical" evidence="15">
    <location>
        <begin position="12"/>
        <end position="35"/>
    </location>
</feature>
<comment type="subcellular location">
    <subcellularLocation>
        <location evidence="1">Vacuole membrane</location>
        <topology evidence="1">Multi-pass membrane protein</topology>
    </subcellularLocation>
</comment>
<keyword evidence="5" id="KW-0375">Hydrogen ion transport</keyword>
<dbReference type="SUPFAM" id="SSF56112">
    <property type="entry name" value="Protein kinase-like (PK-like)"/>
    <property type="match status" value="1"/>
</dbReference>
<dbReference type="PANTHER" id="PTHR37542">
    <property type="entry name" value="HELO DOMAIN-CONTAINING PROTEIN-RELATED"/>
    <property type="match status" value="1"/>
</dbReference>
<dbReference type="Pfam" id="PF00137">
    <property type="entry name" value="ATP-synt_C"/>
    <property type="match status" value="2"/>
</dbReference>
<organism evidence="17 18">
    <name type="scientific">Aureobasidium melanogenum (strain CBS 110374)</name>
    <name type="common">Aureobasidium pullulans var. melanogenum</name>
    <dbReference type="NCBI Taxonomy" id="1043003"/>
    <lineage>
        <taxon>Eukaryota</taxon>
        <taxon>Fungi</taxon>
        <taxon>Dikarya</taxon>
        <taxon>Ascomycota</taxon>
        <taxon>Pezizomycotina</taxon>
        <taxon>Dothideomycetes</taxon>
        <taxon>Dothideomycetidae</taxon>
        <taxon>Dothideales</taxon>
        <taxon>Saccotheciaceae</taxon>
        <taxon>Aureobasidium</taxon>
    </lineage>
</organism>
<feature type="transmembrane region" description="Helical" evidence="15">
    <location>
        <begin position="130"/>
        <end position="151"/>
    </location>
</feature>
<evidence type="ECO:0000256" key="9">
    <source>
        <dbReference type="ARBA" id="ARBA00045519"/>
    </source>
</evidence>
<dbReference type="GeneID" id="63913045"/>
<evidence type="ECO:0000256" key="1">
    <source>
        <dbReference type="ARBA" id="ARBA00004128"/>
    </source>
</evidence>
<dbReference type="CDD" id="cd18175">
    <property type="entry name" value="ATP-synt_Vo_c_ATP6C_rpt1"/>
    <property type="match status" value="1"/>
</dbReference>
<dbReference type="NCBIfam" id="TIGR01100">
    <property type="entry name" value="V_ATP_synt_C"/>
    <property type="match status" value="1"/>
</dbReference>
<dbReference type="InterPro" id="IPR000245">
    <property type="entry name" value="ATPase_proteolipid_csu"/>
</dbReference>
<evidence type="ECO:0000256" key="7">
    <source>
        <dbReference type="ARBA" id="ARBA00023065"/>
    </source>
</evidence>
<evidence type="ECO:0000313" key="17">
    <source>
        <dbReference type="EMBL" id="KEQ67463.1"/>
    </source>
</evidence>
<evidence type="ECO:0000256" key="10">
    <source>
        <dbReference type="ARBA" id="ARBA00046480"/>
    </source>
</evidence>
<protein>
    <recommendedName>
        <fullName evidence="12">V-type proton ATPase subunit C</fullName>
    </recommendedName>
    <alternativeName>
        <fullName evidence="11">V-type proton ATPase subunit c</fullName>
    </alternativeName>
    <alternativeName>
        <fullName evidence="13">Vacuolar proton pump c subunit</fullName>
    </alternativeName>
</protein>
<dbReference type="InterPro" id="IPR002379">
    <property type="entry name" value="ATPase_proteolipid_c-like_dom"/>
</dbReference>
<dbReference type="CDD" id="cd18176">
    <property type="entry name" value="ATP-synt_Vo_c_ATP6C_rpt2"/>
    <property type="match status" value="1"/>
</dbReference>
<feature type="domain" description="V-ATPase proteolipid subunit C-like" evidence="16">
    <location>
        <begin position="97"/>
        <end position="149"/>
    </location>
</feature>
<dbReference type="FunFam" id="1.20.120.610:FF:000001">
    <property type="entry name" value="V-type proton ATPase proteolipid subunit"/>
    <property type="match status" value="1"/>
</dbReference>
<feature type="compositionally biased region" description="Polar residues" evidence="14">
    <location>
        <begin position="730"/>
        <end position="748"/>
    </location>
</feature>
<dbReference type="GO" id="GO:0046961">
    <property type="term" value="F:proton-transporting ATPase activity, rotational mechanism"/>
    <property type="evidence" value="ECO:0007669"/>
    <property type="project" value="InterPro"/>
</dbReference>
<dbReference type="PRINTS" id="PR00122">
    <property type="entry name" value="VACATPASE"/>
</dbReference>
<name>A0A074W3L1_AURM1</name>
<feature type="domain" description="V-ATPase proteolipid subunit C-like" evidence="16">
    <location>
        <begin position="18"/>
        <end position="76"/>
    </location>
</feature>
<evidence type="ECO:0000256" key="5">
    <source>
        <dbReference type="ARBA" id="ARBA00022781"/>
    </source>
</evidence>
<dbReference type="Proteomes" id="UP000030672">
    <property type="component" value="Unassembled WGS sequence"/>
</dbReference>
<evidence type="ECO:0000256" key="3">
    <source>
        <dbReference type="ARBA" id="ARBA00022448"/>
    </source>
</evidence>
<evidence type="ECO:0000313" key="18">
    <source>
        <dbReference type="Proteomes" id="UP000030672"/>
    </source>
</evidence>
<keyword evidence="18" id="KW-1185">Reference proteome</keyword>
<dbReference type="InterPro" id="IPR011009">
    <property type="entry name" value="Kinase-like_dom_sf"/>
</dbReference>
<dbReference type="HOGENOM" id="CLU_006822_0_0_1"/>
<keyword evidence="7" id="KW-0406">Ion transport</keyword>
<dbReference type="GO" id="GO:0033179">
    <property type="term" value="C:proton-transporting V-type ATPase, V0 domain"/>
    <property type="evidence" value="ECO:0007669"/>
    <property type="project" value="InterPro"/>
</dbReference>
<dbReference type="Gene3D" id="1.20.120.610">
    <property type="entry name" value="lithium bound rotor ring of v- atpase"/>
    <property type="match status" value="1"/>
</dbReference>
<comment type="function">
    <text evidence="9">Proton-conducting pore forming subunit of the V0 complex of vacuolar(H+)-ATPase (V-ATPase), a multisubunit enzyme composed of a peripheral complex (V1) that hydrolyzes ATP and a membrane integral complex (V0) that translocates protons. V-ATPase is responsible for acidifying and maintaining the pH of intracellular compartments.</text>
</comment>
<evidence type="ECO:0000256" key="2">
    <source>
        <dbReference type="ARBA" id="ARBA00007296"/>
    </source>
</evidence>
<evidence type="ECO:0000256" key="6">
    <source>
        <dbReference type="ARBA" id="ARBA00022989"/>
    </source>
</evidence>
<feature type="transmembrane region" description="Helical" evidence="15">
    <location>
        <begin position="56"/>
        <end position="78"/>
    </location>
</feature>
<evidence type="ECO:0000256" key="15">
    <source>
        <dbReference type="SAM" id="Phobius"/>
    </source>
</evidence>
<dbReference type="InterPro" id="IPR011555">
    <property type="entry name" value="ATPase_proteolipid_su_C_euk"/>
</dbReference>
<dbReference type="RefSeq" id="XP_040884486.1">
    <property type="nucleotide sequence ID" value="XM_041019672.1"/>
</dbReference>
<feature type="region of interest" description="Disordered" evidence="14">
    <location>
        <begin position="1361"/>
        <end position="1381"/>
    </location>
</feature>
<evidence type="ECO:0000259" key="16">
    <source>
        <dbReference type="Pfam" id="PF00137"/>
    </source>
</evidence>
<dbReference type="EMBL" id="KL584824">
    <property type="protein sequence ID" value="KEQ67463.1"/>
    <property type="molecule type" value="Genomic_DNA"/>
</dbReference>
<reference evidence="17 18" key="1">
    <citation type="journal article" date="2014" name="BMC Genomics">
        <title>Genome sequencing of four Aureobasidium pullulans varieties: biotechnological potential, stress tolerance, and description of new species.</title>
        <authorList>
            <person name="Gostin Ar C."/>
            <person name="Ohm R.A."/>
            <person name="Kogej T."/>
            <person name="Sonjak S."/>
            <person name="Turk M."/>
            <person name="Zajc J."/>
            <person name="Zalar P."/>
            <person name="Grube M."/>
            <person name="Sun H."/>
            <person name="Han J."/>
            <person name="Sharma A."/>
            <person name="Chiniquy J."/>
            <person name="Ngan C.Y."/>
            <person name="Lipzen A."/>
            <person name="Barry K."/>
            <person name="Grigoriev I.V."/>
            <person name="Gunde-Cimerman N."/>
        </authorList>
    </citation>
    <scope>NUCLEOTIDE SEQUENCE [LARGE SCALE GENOMIC DNA]</scope>
    <source>
        <strain evidence="17 18">CBS 110374</strain>
    </source>
</reference>
<keyword evidence="6 15" id="KW-1133">Transmembrane helix</keyword>
<dbReference type="SUPFAM" id="SSF81333">
    <property type="entry name" value="F1F0 ATP synthase subunit C"/>
    <property type="match status" value="1"/>
</dbReference>
<dbReference type="PANTHER" id="PTHR37542:SF2">
    <property type="entry name" value="PROTEIN KINASE DOMAIN-CONTAINING PROTEIN"/>
    <property type="match status" value="1"/>
</dbReference>
<evidence type="ECO:0000256" key="14">
    <source>
        <dbReference type="SAM" id="MobiDB-lite"/>
    </source>
</evidence>
<feature type="region of interest" description="Disordered" evidence="14">
    <location>
        <begin position="730"/>
        <end position="779"/>
    </location>
</feature>
<feature type="region of interest" description="Disordered" evidence="14">
    <location>
        <begin position="806"/>
        <end position="826"/>
    </location>
</feature>
<comment type="similarity">
    <text evidence="2">Belongs to the V-ATPase proteolipid subunit family.</text>
</comment>
<evidence type="ECO:0000256" key="11">
    <source>
        <dbReference type="ARBA" id="ARBA00071096"/>
    </source>
</evidence>
<dbReference type="STRING" id="1043003.A0A074W3L1"/>
<keyword evidence="8 15" id="KW-0472">Membrane</keyword>
<gene>
    <name evidence="17" type="ORF">M437DRAFT_37638</name>
</gene>
<feature type="compositionally biased region" description="Low complexity" evidence="14">
    <location>
        <begin position="749"/>
        <end position="760"/>
    </location>
</feature>
<evidence type="ECO:0000256" key="13">
    <source>
        <dbReference type="ARBA" id="ARBA00075098"/>
    </source>
</evidence>
<accession>A0A074W3L1</accession>
<feature type="region of interest" description="Disordered" evidence="14">
    <location>
        <begin position="679"/>
        <end position="700"/>
    </location>
</feature>
<dbReference type="InterPro" id="IPR035921">
    <property type="entry name" value="F/V-ATP_Csub_sf"/>
</dbReference>
<feature type="compositionally biased region" description="Low complexity" evidence="14">
    <location>
        <begin position="1049"/>
        <end position="1059"/>
    </location>
</feature>
<comment type="subunit">
    <text evidence="10">V-ATPase is a heteromultimeric enzyme composed of a peripheral catalytic V1 complex (components A to H) attached to an integral membrane V0 proton pore complex (components: a, c, c', c'', d, e, f and VOA1). The decameric c-ring forms the proton-conducting pore, and is composed of eight proteolipid subunits c, one subunit c' and one subunit c''.</text>
</comment>
<feature type="compositionally biased region" description="Polar residues" evidence="14">
    <location>
        <begin position="1018"/>
        <end position="1027"/>
    </location>
</feature>
<proteinExistence type="inferred from homology"/>
<feature type="compositionally biased region" description="Acidic residues" evidence="14">
    <location>
        <begin position="1005"/>
        <end position="1017"/>
    </location>
</feature>
<sequence length="1410" mass="155337">MSDSELAPAFAPFFGMAGIAFAMIFGCVGAAFGTAKSGIGIAGVGTFRSDLIMKSLIPVVMSGIIAVYALVVAVLIAGDMRPPPGTHYSLFTGFMHLACGLSVGMTGLAAGYAIGIVGDMGVRSYMQQSRIFVGMVLILIFGEVLGLYGYYKQEPSPASARLHRKLHAQTDRLVTWGLEWAEETNDSIDESIERAGLTENVTNILGNIKDILEQADRLSSYNPASDKVVFNQDKYEDLLRDLTSSVDVLYDLSASRRAIARGTYPNLSDHPHDIAKHGLHMSKTPFDAVSFASSEKTLVNTQFTRPTLSPYAGLPASINPQALMLPVEGPPPYEYLGVPSTARMMGRLSKTLAPESVRNVFRDVTDEYVWVMVEFENYDPLYRDTGVSPPLTRVEKLASSLNMLSNRGNLRLLGYVEDPQQPRIGLVYDYRTIQPQQSAEIRPVTLMGLILTATQAKRPVDVSNATPFLEDRFRIALRLVEKLRDLHAENYFHGNIHSESVVFLQQGHSLQPRQSELHRPVLSAFDMFSRNRIEYGDSSPISNVTKHPEDTGGEIDDVTAIRYDLYQIGLVLLEIGLWNPVNDYFKEKYTLKDFKLRLEKLYIPKLASKCGSLYMRAVQTCLRWADNDDVGHVGVEAVYDSILVKLQRCVLLDETEPLEITQIPAGFLQAPSGLEGLQTAKKKRRNISPGRHIADPSELRTAEKASVASYPSAISSSVGPRSPILSMLSAKSNRSNSTSADSNKHISQSATHASTTTPAPDLDRFSPAPDAQPKSVSDPFPFSFRDYRRKVVLIQSRWRARRAALRRGAHEEAQPSQSQTDHPPVAPASKCRLFPISLPQTIVDEWHSDIGFRLSCIIERALKGSTESSSIDLVSVGHDAFTAKPTIVVTCTNTARVKAALKRKFHYDRTMFDLKVRQGCVSLSRGKSRSYGKGDIAKRSHVRGDGSESNITPMNPFWQERPLCGASIGAYLPDHGHLEPVSFGGIVKVDDREYGMSVHHMLEPPTDEEDSDSDMDDQANQGTQRSSARALRSTPPHLTTIANHDHGYLSDLSSVSSGGSDDDGYESSDFESDVSEDEDAGDRPGVAVSSFYNVQVTQPAFGDAVAEDLHADDATTEELDEDHLSSYKLGKIYASSGLRRLNEGGKRYEIDWALLELDPPRLQPYNLVQGGRRHCKSPVSFIPELKTPVCRRDSLYTAEEDWYPTEIMPASNFANLEVHCLGRTSGLKTGIISAAQSFVKIKGRRNFSLSWTVVGDFGIGGDSGAWIVSNTTGQVAGHVLAERTGLTYMCAMHLLFDDIRQTLKACSISLPGASATITATDEFDTSARQGAVHTTLPTREKIAFARDISFPSEDADERKRFYESSASRARKSKAADTTAMKLRSQQRIVGGRRFFPIEDNTHPTKKETQV</sequence>